<feature type="domain" description="CRM" evidence="3">
    <location>
        <begin position="1"/>
        <end position="87"/>
    </location>
</feature>
<dbReference type="InterPro" id="IPR035920">
    <property type="entry name" value="YhbY-like_sf"/>
</dbReference>
<evidence type="ECO:0000256" key="1">
    <source>
        <dbReference type="ARBA" id="ARBA00022884"/>
    </source>
</evidence>
<accession>D9PUB4</accession>
<evidence type="ECO:0000313" key="5">
    <source>
        <dbReference type="Proteomes" id="UP000000345"/>
    </source>
</evidence>
<dbReference type="InterPro" id="IPR051925">
    <property type="entry name" value="RNA-binding_domain"/>
</dbReference>
<dbReference type="Pfam" id="PF01985">
    <property type="entry name" value="CRS1_YhbY"/>
    <property type="match status" value="1"/>
</dbReference>
<organism evidence="4 5">
    <name type="scientific">Methanothermobacter marburgensis (strain ATCC BAA-927 / DSM 2133 / JCM 14651 / NBRC 100331 / OCM 82 / Marburg)</name>
    <name type="common">Methanobacterium thermoautotrophicum</name>
    <dbReference type="NCBI Taxonomy" id="79929"/>
    <lineage>
        <taxon>Archaea</taxon>
        <taxon>Methanobacteriati</taxon>
        <taxon>Methanobacteriota</taxon>
        <taxon>Methanomada group</taxon>
        <taxon>Methanobacteria</taxon>
        <taxon>Methanobacteriales</taxon>
        <taxon>Methanobacteriaceae</taxon>
        <taxon>Methanothermobacter</taxon>
    </lineage>
</organism>
<dbReference type="PANTHER" id="PTHR40065">
    <property type="entry name" value="RNA-BINDING PROTEIN YHBY"/>
    <property type="match status" value="1"/>
</dbReference>
<protein>
    <submittedName>
        <fullName evidence="4">Predicted RNA-binding protein</fullName>
    </submittedName>
</protein>
<dbReference type="HOGENOM" id="CLU_095994_5_0_2"/>
<keyword evidence="1 2" id="KW-0694">RNA-binding</keyword>
<dbReference type="GO" id="GO:0003723">
    <property type="term" value="F:RNA binding"/>
    <property type="evidence" value="ECO:0007669"/>
    <property type="project" value="UniProtKB-UniRule"/>
</dbReference>
<gene>
    <name evidence="4" type="ordered locus">MTBMA_c02030</name>
</gene>
<dbReference type="PATRIC" id="fig|79929.8.peg.199"/>
<dbReference type="InterPro" id="IPR001890">
    <property type="entry name" value="RNA-binding_CRM"/>
</dbReference>
<evidence type="ECO:0000256" key="2">
    <source>
        <dbReference type="PROSITE-ProRule" id="PRU00626"/>
    </source>
</evidence>
<keyword evidence="5" id="KW-1185">Reference proteome</keyword>
<dbReference type="PaxDb" id="79929-MTBMA_c02030"/>
<dbReference type="SUPFAM" id="SSF75471">
    <property type="entry name" value="YhbY-like"/>
    <property type="match status" value="1"/>
</dbReference>
<sequence>MSLTPSKKELMSRSLSALTINVGKAGVTESLIEEVRRQLKANELIKVRFARTVASEKESYITEIVEKTNSELIDLRGNVAIIFKKRS</sequence>
<dbReference type="PROSITE" id="PS51295">
    <property type="entry name" value="CRM"/>
    <property type="match status" value="1"/>
</dbReference>
<dbReference type="AlphaFoldDB" id="D9PUB4"/>
<dbReference type="Proteomes" id="UP000000345">
    <property type="component" value="Chromosome"/>
</dbReference>
<reference evidence="4 5" key="2">
    <citation type="journal article" date="2010" name="J. Bacteriol.">
        <title>Complete genome sequence of Methanothermobacter marburgensis, a methanoarchaeon model organism.</title>
        <authorList>
            <person name="Liesegang H."/>
            <person name="Kaster A.K."/>
            <person name="Wiezer A."/>
            <person name="Goenrich M."/>
            <person name="Wollherr A."/>
            <person name="Seedorf H."/>
            <person name="Gottschalk G."/>
            <person name="Thauer R.K."/>
        </authorList>
    </citation>
    <scope>NUCLEOTIDE SEQUENCE [LARGE SCALE GENOMIC DNA]</scope>
    <source>
        <strain evidence="5">ATCC BAA-927 / DSM 2133 / JCM 14651 / NBRC 100331 / OCM 82 / Marburg</strain>
    </source>
</reference>
<dbReference type="KEGG" id="mmg:MTBMA_c02030"/>
<dbReference type="Gene3D" id="3.30.110.60">
    <property type="entry name" value="YhbY-like"/>
    <property type="match status" value="1"/>
</dbReference>
<dbReference type="EMBL" id="CP001710">
    <property type="protein sequence ID" value="ADL57812.1"/>
    <property type="molecule type" value="Genomic_DNA"/>
</dbReference>
<proteinExistence type="predicted"/>
<evidence type="ECO:0000313" key="4">
    <source>
        <dbReference type="EMBL" id="ADL57812.1"/>
    </source>
</evidence>
<dbReference type="SMART" id="SM01103">
    <property type="entry name" value="CRS1_YhbY"/>
    <property type="match status" value="1"/>
</dbReference>
<reference key="1">
    <citation type="submission" date="2009-08" db="EMBL/GenBank/DDBJ databases">
        <title>The genome sequence of Methanothermobacter marburgensis.</title>
        <authorList>
            <person name="Kaster A."/>
            <person name="Seedorf H."/>
            <person name="Goenrich M."/>
            <person name="Wiezer A."/>
            <person name="Liesegang H."/>
            <person name="Thauer R."/>
            <person name="Gottschalk G."/>
        </authorList>
    </citation>
    <scope>NUCLEOTIDE SEQUENCE</scope>
    <source>
        <strain>Marburg</strain>
    </source>
</reference>
<dbReference type="STRING" id="79929.MTBMA_c02030"/>
<dbReference type="PANTHER" id="PTHR40065:SF3">
    <property type="entry name" value="RNA-BINDING PROTEIN YHBY"/>
    <property type="match status" value="1"/>
</dbReference>
<name>D9PUB4_METTM</name>
<evidence type="ECO:0000259" key="3">
    <source>
        <dbReference type="PROSITE" id="PS51295"/>
    </source>
</evidence>